<name>A0A8T2K9L3_9PIPI</name>
<dbReference type="CDD" id="cd21090">
    <property type="entry name" value="C11orf65"/>
    <property type="match status" value="1"/>
</dbReference>
<dbReference type="SUPFAM" id="SSF47823">
    <property type="entry name" value="lambda integrase-like, N-terminal domain"/>
    <property type="match status" value="1"/>
</dbReference>
<dbReference type="AlphaFoldDB" id="A0A8T2K9L3"/>
<sequence>MACERGNLERLGLSEAAISTLMAARKPSTSKNYYRTWKVFVEWCTSNENNIQNLSAKVLVEFLQSGLEKNFFSKYTPKNQDVNSGWEETSNSVKSFPYVYTEEQEQAAGVIQRAFRRILDIKVFKFYKNLISFKGKGDPRLLLKCINPREAELIDVAAGVHVRFRLGGTHFPPNIYYKLFTHRPIVDMCANSPKDYTQNCLKQLVPKQIHNRGPIPKQDLSGWYKRIENNGWRLLTLRVSNSLDLVTTVYNRKKIPFHHSRLQRKQDLEKKQKQRKIEWMKKMYYEGSLHAKTTDPEIAMLVQQATQGVIQTADESGTNHVMDWEVDELLNWTNALDFDEYIGTWKEIGTSKSSCAFKGSAFIRSPYDQYEFSQISLNSQGSLDISGTEEE</sequence>
<comment type="caution">
    <text evidence="2">The sequence shown here is derived from an EMBL/GenBank/DDBJ whole genome shotgun (WGS) entry which is preliminary data.</text>
</comment>
<organism evidence="2 3">
    <name type="scientific">Hymenochirus boettgeri</name>
    <name type="common">Congo dwarf clawed frog</name>
    <dbReference type="NCBI Taxonomy" id="247094"/>
    <lineage>
        <taxon>Eukaryota</taxon>
        <taxon>Metazoa</taxon>
        <taxon>Chordata</taxon>
        <taxon>Craniata</taxon>
        <taxon>Vertebrata</taxon>
        <taxon>Euteleostomi</taxon>
        <taxon>Amphibia</taxon>
        <taxon>Batrachia</taxon>
        <taxon>Anura</taxon>
        <taxon>Pipoidea</taxon>
        <taxon>Pipidae</taxon>
        <taxon>Pipinae</taxon>
        <taxon>Hymenochirus</taxon>
    </lineage>
</organism>
<dbReference type="InterPro" id="IPR010998">
    <property type="entry name" value="Integrase_recombinase_N"/>
</dbReference>
<dbReference type="OrthoDB" id="10253073at2759"/>
<dbReference type="EMBL" id="JAACNH010000002">
    <property type="protein sequence ID" value="KAG8452943.1"/>
    <property type="molecule type" value="Genomic_DNA"/>
</dbReference>
<accession>A0A8T2K9L3</accession>
<dbReference type="Gene3D" id="1.10.150.130">
    <property type="match status" value="1"/>
</dbReference>
<dbReference type="GO" id="GO:0003677">
    <property type="term" value="F:DNA binding"/>
    <property type="evidence" value="ECO:0007669"/>
    <property type="project" value="UniProtKB-KW"/>
</dbReference>
<dbReference type="PANTHER" id="PTHR33504">
    <property type="entry name" value="NADH DEHYDROGENASE (UBIQUINONE) 1 BETA SUBCOMPLEX, 4"/>
    <property type="match status" value="1"/>
</dbReference>
<evidence type="ECO:0000256" key="1">
    <source>
        <dbReference type="ARBA" id="ARBA00023125"/>
    </source>
</evidence>
<keyword evidence="1" id="KW-0238">DNA-binding</keyword>
<reference evidence="2" key="1">
    <citation type="thesis" date="2020" institute="ProQuest LLC" country="789 East Eisenhower Parkway, Ann Arbor, MI, USA">
        <title>Comparative Genomics and Chromosome Evolution.</title>
        <authorList>
            <person name="Mudd A.B."/>
        </authorList>
    </citation>
    <scope>NUCLEOTIDE SEQUENCE</scope>
    <source>
        <strain evidence="2">Female2</strain>
        <tissue evidence="2">Blood</tissue>
    </source>
</reference>
<evidence type="ECO:0000313" key="3">
    <source>
        <dbReference type="Proteomes" id="UP000812440"/>
    </source>
</evidence>
<evidence type="ECO:0000313" key="2">
    <source>
        <dbReference type="EMBL" id="KAG8452943.1"/>
    </source>
</evidence>
<keyword evidence="3" id="KW-1185">Reference proteome</keyword>
<dbReference type="PANTHER" id="PTHR33504:SF2">
    <property type="entry name" value="PROTEIN MFI"/>
    <property type="match status" value="1"/>
</dbReference>
<proteinExistence type="predicted"/>
<protein>
    <submittedName>
        <fullName evidence="2">Uncharacterized protein</fullName>
    </submittedName>
</protein>
<dbReference type="Proteomes" id="UP000812440">
    <property type="component" value="Chromosome 2"/>
</dbReference>
<gene>
    <name evidence="2" type="ORF">GDO86_004663</name>
</gene>